<dbReference type="PANTHER" id="PTHR43540:SF16">
    <property type="entry name" value="ISOCHORISMATASE-LIKE DOMAIN-CONTAINING PROTEIN"/>
    <property type="match status" value="1"/>
</dbReference>
<dbReference type="Gene3D" id="3.40.50.850">
    <property type="entry name" value="Isochorismatase-like"/>
    <property type="match status" value="1"/>
</dbReference>
<reference evidence="3 4" key="1">
    <citation type="submission" date="2024-09" db="EMBL/GenBank/DDBJ databases">
        <authorList>
            <person name="Sun Q."/>
            <person name="Mori K."/>
        </authorList>
    </citation>
    <scope>NUCLEOTIDE SEQUENCE [LARGE SCALE GENOMIC DNA]</scope>
    <source>
        <strain evidence="3 4">CECT 8726</strain>
    </source>
</reference>
<evidence type="ECO:0000256" key="1">
    <source>
        <dbReference type="ARBA" id="ARBA00022801"/>
    </source>
</evidence>
<dbReference type="Pfam" id="PF00857">
    <property type="entry name" value="Isochorismatase"/>
    <property type="match status" value="1"/>
</dbReference>
<name>A0ABV5JIZ0_9RHOB</name>
<keyword evidence="1 3" id="KW-0378">Hydrolase</keyword>
<dbReference type="GO" id="GO:0016787">
    <property type="term" value="F:hydrolase activity"/>
    <property type="evidence" value="ECO:0007669"/>
    <property type="project" value="UniProtKB-KW"/>
</dbReference>
<dbReference type="RefSeq" id="WP_213890354.1">
    <property type="nucleotide sequence ID" value="NZ_JAGFNU010000010.1"/>
</dbReference>
<comment type="caution">
    <text evidence="3">The sequence shown here is derived from an EMBL/GenBank/DDBJ whole genome shotgun (WGS) entry which is preliminary data.</text>
</comment>
<dbReference type="InterPro" id="IPR050272">
    <property type="entry name" value="Isochorismatase-like_hydrls"/>
</dbReference>
<accession>A0ABV5JIZ0</accession>
<keyword evidence="4" id="KW-1185">Reference proteome</keyword>
<proteinExistence type="predicted"/>
<evidence type="ECO:0000259" key="2">
    <source>
        <dbReference type="Pfam" id="PF00857"/>
    </source>
</evidence>
<sequence>MVPKINIDQLAIVLVDNNNEFLSEEGKLYPLVEPMTEGGAIVGRMNLLLASARQRNVPVFHLPLSFSSDYQEMGTNPYGINATIKNAGALRKGTWGAQVAYTIDTANDTVIAGKSTTCAFASTNLNEELRNRGVRQIILGGLLSNICIESTMRTAYGYGFEVFALTNCSAALSQEAHENAVENNWPMFSYPIDVEKLVSSLRKTRWFA</sequence>
<feature type="domain" description="Isochorismatase-like" evidence="2">
    <location>
        <begin position="11"/>
        <end position="195"/>
    </location>
</feature>
<dbReference type="InterPro" id="IPR036380">
    <property type="entry name" value="Isochorismatase-like_sf"/>
</dbReference>
<dbReference type="EC" id="3.-.-.-" evidence="3"/>
<protein>
    <submittedName>
        <fullName evidence="3">Isochorismatase family cysteine hydrolase</fullName>
        <ecNumber evidence="3">3.-.-.-</ecNumber>
    </submittedName>
</protein>
<organism evidence="3 4">
    <name type="scientific">Pseudohalocynthiibacter aestuariivivens</name>
    <dbReference type="NCBI Taxonomy" id="1591409"/>
    <lineage>
        <taxon>Bacteria</taxon>
        <taxon>Pseudomonadati</taxon>
        <taxon>Pseudomonadota</taxon>
        <taxon>Alphaproteobacteria</taxon>
        <taxon>Rhodobacterales</taxon>
        <taxon>Paracoccaceae</taxon>
        <taxon>Pseudohalocynthiibacter</taxon>
    </lineage>
</organism>
<gene>
    <name evidence="3" type="ORF">ACFFUT_12805</name>
</gene>
<dbReference type="InterPro" id="IPR000868">
    <property type="entry name" value="Isochorismatase-like_dom"/>
</dbReference>
<dbReference type="EMBL" id="JBHMEA010000042">
    <property type="protein sequence ID" value="MFB9232668.1"/>
    <property type="molecule type" value="Genomic_DNA"/>
</dbReference>
<evidence type="ECO:0000313" key="3">
    <source>
        <dbReference type="EMBL" id="MFB9232668.1"/>
    </source>
</evidence>
<dbReference type="CDD" id="cd00431">
    <property type="entry name" value="cysteine_hydrolases"/>
    <property type="match status" value="1"/>
</dbReference>
<evidence type="ECO:0000313" key="4">
    <source>
        <dbReference type="Proteomes" id="UP001589683"/>
    </source>
</evidence>
<dbReference type="Proteomes" id="UP001589683">
    <property type="component" value="Unassembled WGS sequence"/>
</dbReference>
<dbReference type="SUPFAM" id="SSF52499">
    <property type="entry name" value="Isochorismatase-like hydrolases"/>
    <property type="match status" value="1"/>
</dbReference>
<dbReference type="PANTHER" id="PTHR43540">
    <property type="entry name" value="PEROXYUREIDOACRYLATE/UREIDOACRYLATE AMIDOHYDROLASE-RELATED"/>
    <property type="match status" value="1"/>
</dbReference>